<sequence length="162" mass="18004">MDALSIAFIVFATIIALVVVIFILFLCCIVCMCNKYFKVRNSSSTSKCKRCYKIFKRCRCPPFCVACPSSVITIQSAGPRGSVAWTKQGGNHAQESANFLEACEVNQDDKFEAEDSETCPENRRSVAFSECSTLAVGQATITKKTEYVYPDIPNYDFKISDV</sequence>
<evidence type="ECO:0000313" key="2">
    <source>
        <dbReference type="Proteomes" id="UP000887574"/>
    </source>
</evidence>
<keyword evidence="1" id="KW-0472">Membrane</keyword>
<evidence type="ECO:0000313" key="3">
    <source>
        <dbReference type="WBParaSite" id="jg3315"/>
    </source>
</evidence>
<keyword evidence="2" id="KW-1185">Reference proteome</keyword>
<reference evidence="3" key="1">
    <citation type="submission" date="2022-11" db="UniProtKB">
        <authorList>
            <consortium name="WormBaseParasite"/>
        </authorList>
    </citation>
    <scope>IDENTIFICATION</scope>
</reference>
<evidence type="ECO:0000256" key="1">
    <source>
        <dbReference type="SAM" id="Phobius"/>
    </source>
</evidence>
<keyword evidence="1" id="KW-0812">Transmembrane</keyword>
<accession>A0A915E801</accession>
<name>A0A915E801_9BILA</name>
<feature type="transmembrane region" description="Helical" evidence="1">
    <location>
        <begin position="6"/>
        <end position="33"/>
    </location>
</feature>
<organism evidence="2 3">
    <name type="scientific">Ditylenchus dipsaci</name>
    <dbReference type="NCBI Taxonomy" id="166011"/>
    <lineage>
        <taxon>Eukaryota</taxon>
        <taxon>Metazoa</taxon>
        <taxon>Ecdysozoa</taxon>
        <taxon>Nematoda</taxon>
        <taxon>Chromadorea</taxon>
        <taxon>Rhabditida</taxon>
        <taxon>Tylenchina</taxon>
        <taxon>Tylenchomorpha</taxon>
        <taxon>Sphaerularioidea</taxon>
        <taxon>Anguinidae</taxon>
        <taxon>Anguininae</taxon>
        <taxon>Ditylenchus</taxon>
    </lineage>
</organism>
<proteinExistence type="predicted"/>
<dbReference type="WBParaSite" id="jg3315">
    <property type="protein sequence ID" value="jg3315"/>
    <property type="gene ID" value="jg3315"/>
</dbReference>
<keyword evidence="1" id="KW-1133">Transmembrane helix</keyword>
<protein>
    <submittedName>
        <fullName evidence="3">Uncharacterized protein</fullName>
    </submittedName>
</protein>
<dbReference type="AlphaFoldDB" id="A0A915E801"/>
<dbReference type="Proteomes" id="UP000887574">
    <property type="component" value="Unplaced"/>
</dbReference>